<dbReference type="Gene3D" id="3.40.50.150">
    <property type="entry name" value="Vaccinia Virus protein VP39"/>
    <property type="match status" value="1"/>
</dbReference>
<proteinExistence type="predicted"/>
<organism evidence="1 2">
    <name type="scientific">Caenorhabditis japonica</name>
    <dbReference type="NCBI Taxonomy" id="281687"/>
    <lineage>
        <taxon>Eukaryota</taxon>
        <taxon>Metazoa</taxon>
        <taxon>Ecdysozoa</taxon>
        <taxon>Nematoda</taxon>
        <taxon>Chromadorea</taxon>
        <taxon>Rhabditida</taxon>
        <taxon>Rhabditina</taxon>
        <taxon>Rhabditomorpha</taxon>
        <taxon>Rhabditoidea</taxon>
        <taxon>Rhabditidae</taxon>
        <taxon>Peloderinae</taxon>
        <taxon>Caenorhabditis</taxon>
    </lineage>
</organism>
<dbReference type="EnsemblMetazoa" id="CJA31669.1">
    <property type="protein sequence ID" value="CJA31669.1"/>
    <property type="gene ID" value="WBGene00207516"/>
</dbReference>
<evidence type="ECO:0000313" key="1">
    <source>
        <dbReference type="EnsemblMetazoa" id="CJA31669.1"/>
    </source>
</evidence>
<evidence type="ECO:0000313" key="2">
    <source>
        <dbReference type="Proteomes" id="UP000005237"/>
    </source>
</evidence>
<accession>A0A8R1EB62</accession>
<sequence length="59" mass="6848">LNLTGVDIDPHSEQLAKKWFGYTDNNRSKIVVEDGAKYIKAMAKRGKRNIRRRANRCML</sequence>
<dbReference type="InterPro" id="IPR029063">
    <property type="entry name" value="SAM-dependent_MTases_sf"/>
</dbReference>
<reference evidence="1" key="2">
    <citation type="submission" date="2022-06" db="UniProtKB">
        <authorList>
            <consortium name="EnsemblMetazoa"/>
        </authorList>
    </citation>
    <scope>IDENTIFICATION</scope>
    <source>
        <strain evidence="1">DF5081</strain>
    </source>
</reference>
<name>A0A8R1EB62_CAEJA</name>
<dbReference type="AlphaFoldDB" id="A0A8R1EB62"/>
<dbReference type="Proteomes" id="UP000005237">
    <property type="component" value="Unassembled WGS sequence"/>
</dbReference>
<reference evidence="2" key="1">
    <citation type="submission" date="2010-08" db="EMBL/GenBank/DDBJ databases">
        <authorList>
            <consortium name="Caenorhabditis japonica Sequencing Consortium"/>
            <person name="Wilson R.K."/>
        </authorList>
    </citation>
    <scope>NUCLEOTIDE SEQUENCE [LARGE SCALE GENOMIC DNA]</scope>
    <source>
        <strain evidence="2">DF5081</strain>
    </source>
</reference>
<dbReference type="SUPFAM" id="SSF53335">
    <property type="entry name" value="S-adenosyl-L-methionine-dependent methyltransferases"/>
    <property type="match status" value="1"/>
</dbReference>
<protein>
    <submittedName>
        <fullName evidence="1">Uncharacterized protein</fullName>
    </submittedName>
</protein>
<keyword evidence="2" id="KW-1185">Reference proteome</keyword>